<dbReference type="InterPro" id="IPR002347">
    <property type="entry name" value="SDR_fam"/>
</dbReference>
<dbReference type="Gene3D" id="3.40.50.720">
    <property type="entry name" value="NAD(P)-binding Rossmann-like Domain"/>
    <property type="match status" value="1"/>
</dbReference>
<dbReference type="GO" id="GO:0016616">
    <property type="term" value="F:oxidoreductase activity, acting on the CH-OH group of donors, NAD or NADP as acceptor"/>
    <property type="evidence" value="ECO:0007669"/>
    <property type="project" value="TreeGrafter"/>
</dbReference>
<dbReference type="RefSeq" id="WP_142904186.1">
    <property type="nucleotide sequence ID" value="NZ_ML660092.1"/>
</dbReference>
<dbReference type="PANTHER" id="PTHR42760">
    <property type="entry name" value="SHORT-CHAIN DEHYDROGENASES/REDUCTASES FAMILY MEMBER"/>
    <property type="match status" value="1"/>
</dbReference>
<dbReference type="EMBL" id="VHSG01000010">
    <property type="protein sequence ID" value="TQV80087.1"/>
    <property type="molecule type" value="Genomic_DNA"/>
</dbReference>
<reference evidence="2 3" key="1">
    <citation type="submission" date="2019-06" db="EMBL/GenBank/DDBJ databases">
        <title>Whole genome sequence for Cellvibrionaceae sp. R142.</title>
        <authorList>
            <person name="Wang G."/>
        </authorList>
    </citation>
    <scope>NUCLEOTIDE SEQUENCE [LARGE SCALE GENOMIC DNA]</scope>
    <source>
        <strain evidence="2 3">R142</strain>
    </source>
</reference>
<proteinExistence type="inferred from homology"/>
<dbReference type="Pfam" id="PF13561">
    <property type="entry name" value="adh_short_C2"/>
    <property type="match status" value="1"/>
</dbReference>
<dbReference type="PRINTS" id="PR00080">
    <property type="entry name" value="SDRFAMILY"/>
</dbReference>
<sequence length="252" mass="27029">MNTNKVAVISGATSEMARELLQAYIAEGVDVISITRNKSKLLEYFPDQANHIEPHVVETDIVDYEQTRDKVDAAITRLGGRVDYLINAVGSFSAGTITELKPADFIGSFNINLLAIFNTTKIVVPYMIDRSKGAIVNVASILGYQSLPDTPCSHYAAVKAGVIQFSKMLAVELGIHNIRVNCVCPGILSPDASGAGADYLEKIKALNRFLAHQPIKHFGSQAQIAAAIKFLTAEDSAWTTGAVLCVDGGMTA</sequence>
<name>A0A545TS86_9GAMM</name>
<keyword evidence="3" id="KW-1185">Reference proteome</keyword>
<comment type="caution">
    <text evidence="2">The sequence shown here is derived from an EMBL/GenBank/DDBJ whole genome shotgun (WGS) entry which is preliminary data.</text>
</comment>
<evidence type="ECO:0000313" key="3">
    <source>
        <dbReference type="Proteomes" id="UP000319732"/>
    </source>
</evidence>
<organism evidence="2 3">
    <name type="scientific">Exilibacterium tricleocarpae</name>
    <dbReference type="NCBI Taxonomy" id="2591008"/>
    <lineage>
        <taxon>Bacteria</taxon>
        <taxon>Pseudomonadati</taxon>
        <taxon>Pseudomonadota</taxon>
        <taxon>Gammaproteobacteria</taxon>
        <taxon>Cellvibrionales</taxon>
        <taxon>Cellvibrionaceae</taxon>
        <taxon>Exilibacterium</taxon>
    </lineage>
</organism>
<dbReference type="Proteomes" id="UP000319732">
    <property type="component" value="Unassembled WGS sequence"/>
</dbReference>
<dbReference type="OrthoDB" id="9793499at2"/>
<accession>A0A545TS86</accession>
<dbReference type="PRINTS" id="PR00081">
    <property type="entry name" value="GDHRDH"/>
</dbReference>
<comment type="similarity">
    <text evidence="1">Belongs to the short-chain dehydrogenases/reductases (SDR) family.</text>
</comment>
<protein>
    <submittedName>
        <fullName evidence="2">SDR family oxidoreductase</fullName>
    </submittedName>
</protein>
<dbReference type="CDD" id="cd05233">
    <property type="entry name" value="SDR_c"/>
    <property type="match status" value="1"/>
</dbReference>
<evidence type="ECO:0000313" key="2">
    <source>
        <dbReference type="EMBL" id="TQV80087.1"/>
    </source>
</evidence>
<dbReference type="SUPFAM" id="SSF51735">
    <property type="entry name" value="NAD(P)-binding Rossmann-fold domains"/>
    <property type="match status" value="1"/>
</dbReference>
<dbReference type="AlphaFoldDB" id="A0A545TS86"/>
<dbReference type="InterPro" id="IPR036291">
    <property type="entry name" value="NAD(P)-bd_dom_sf"/>
</dbReference>
<evidence type="ECO:0000256" key="1">
    <source>
        <dbReference type="ARBA" id="ARBA00006484"/>
    </source>
</evidence>
<gene>
    <name evidence="2" type="ORF">FKG94_10485</name>
</gene>